<dbReference type="Pfam" id="PF05649">
    <property type="entry name" value="Peptidase_M13_N"/>
    <property type="match status" value="1"/>
</dbReference>
<evidence type="ECO:0000256" key="2">
    <source>
        <dbReference type="ARBA" id="ARBA00007357"/>
    </source>
</evidence>
<dbReference type="PRINTS" id="PR00786">
    <property type="entry name" value="NEPRILYSIN"/>
</dbReference>
<evidence type="ECO:0000259" key="9">
    <source>
        <dbReference type="Pfam" id="PF05649"/>
    </source>
</evidence>
<dbReference type="PROSITE" id="PS51885">
    <property type="entry name" value="NEPRILYSIN"/>
    <property type="match status" value="1"/>
</dbReference>
<dbReference type="SUPFAM" id="SSF55486">
    <property type="entry name" value="Metalloproteases ('zincins'), catalytic domain"/>
    <property type="match status" value="1"/>
</dbReference>
<accession>A0A6B0VH40</accession>
<dbReference type="GO" id="GO:0005886">
    <property type="term" value="C:plasma membrane"/>
    <property type="evidence" value="ECO:0007669"/>
    <property type="project" value="TreeGrafter"/>
</dbReference>
<dbReference type="InterPro" id="IPR008753">
    <property type="entry name" value="Peptidase_M13_N"/>
</dbReference>
<evidence type="ECO:0000256" key="6">
    <source>
        <dbReference type="ARBA" id="ARBA00022833"/>
    </source>
</evidence>
<keyword evidence="5" id="KW-0378">Hydrolase</keyword>
<dbReference type="GO" id="GO:0046872">
    <property type="term" value="F:metal ion binding"/>
    <property type="evidence" value="ECO:0007669"/>
    <property type="project" value="UniProtKB-KW"/>
</dbReference>
<feature type="domain" description="Peptidase M13 N-terminal" evidence="9">
    <location>
        <begin position="87"/>
        <end position="476"/>
    </location>
</feature>
<dbReference type="GO" id="GO:0004222">
    <property type="term" value="F:metalloendopeptidase activity"/>
    <property type="evidence" value="ECO:0007669"/>
    <property type="project" value="InterPro"/>
</dbReference>
<dbReference type="GO" id="GO:0016485">
    <property type="term" value="P:protein processing"/>
    <property type="evidence" value="ECO:0007669"/>
    <property type="project" value="TreeGrafter"/>
</dbReference>
<dbReference type="PANTHER" id="PTHR11733">
    <property type="entry name" value="ZINC METALLOPROTEASE FAMILY M13 NEPRILYSIN-RELATED"/>
    <property type="match status" value="1"/>
</dbReference>
<dbReference type="Pfam" id="PF01431">
    <property type="entry name" value="Peptidase_M13"/>
    <property type="match status" value="1"/>
</dbReference>
<comment type="similarity">
    <text evidence="2">Belongs to the peptidase M13 family.</text>
</comment>
<dbReference type="InterPro" id="IPR018497">
    <property type="entry name" value="Peptidase_M13_C"/>
</dbReference>
<keyword evidence="3" id="KW-0645">Protease</keyword>
<comment type="cofactor">
    <cofactor evidence="1">
        <name>Zn(2+)</name>
        <dbReference type="ChEBI" id="CHEBI:29105"/>
    </cofactor>
</comment>
<dbReference type="InterPro" id="IPR024079">
    <property type="entry name" value="MetalloPept_cat_dom_sf"/>
</dbReference>
<name>A0A6B0VH40_IXORI</name>
<evidence type="ECO:0000256" key="7">
    <source>
        <dbReference type="ARBA" id="ARBA00023049"/>
    </source>
</evidence>
<keyword evidence="6" id="KW-0862">Zinc</keyword>
<evidence type="ECO:0000313" key="10">
    <source>
        <dbReference type="EMBL" id="MXV00559.1"/>
    </source>
</evidence>
<keyword evidence="7" id="KW-0482">Metalloprotease</keyword>
<dbReference type="AlphaFoldDB" id="A0A6B0VH40"/>
<evidence type="ECO:0000256" key="4">
    <source>
        <dbReference type="ARBA" id="ARBA00022723"/>
    </source>
</evidence>
<dbReference type="PANTHER" id="PTHR11733:SF240">
    <property type="entry name" value="GH14155P-RELATED"/>
    <property type="match status" value="1"/>
</dbReference>
<feature type="domain" description="Peptidase M13 C-terminal" evidence="8">
    <location>
        <begin position="539"/>
        <end position="743"/>
    </location>
</feature>
<dbReference type="EMBL" id="GIFC01018475">
    <property type="protein sequence ID" value="MXV00559.1"/>
    <property type="molecule type" value="Transcribed_RNA"/>
</dbReference>
<dbReference type="Gene3D" id="3.40.390.10">
    <property type="entry name" value="Collagenase (Catalytic Domain)"/>
    <property type="match status" value="1"/>
</dbReference>
<proteinExistence type="inferred from homology"/>
<dbReference type="InterPro" id="IPR042089">
    <property type="entry name" value="Peptidase_M13_dom_2"/>
</dbReference>
<keyword evidence="4" id="KW-0479">Metal-binding</keyword>
<dbReference type="InterPro" id="IPR000718">
    <property type="entry name" value="Peptidase_M13"/>
</dbReference>
<dbReference type="CDD" id="cd08662">
    <property type="entry name" value="M13"/>
    <property type="match status" value="1"/>
</dbReference>
<sequence>MDFHDFCLRSEHKHWHRVVGEALRCGSQTKVMEIHEEIISLLWIIAMLQQGKTFLVYKTEQEKVCKTEECAILAKRLKDEMNNKVKPCDDFYEFACGNWKRAVTIPMDMTYISKFAEATKQMEEKMSRLLASRRLNYDKKQSLEDKMTILFKSCRETPVARDREIAEIKNVMKQHNFGSWPLMKPKSRSKNVFTKMLKESGWRGLFGITVDVNIFDPTKYTLHMNRPSWPYPLSDQAFRSLSREKENEYKLYIGRVIEALDSKLSKHKEQLGKNIFEYEEDIGYAAPAASGGAKLTSLKEVNEQISPVVDFKDLIKHLFSTAKTKRKLDDSQSVVLWAQAYYKGVVSVIESNEPQDLFNYLGWKFLSLLMKYSRSDLFSYYTSFLESVDPSYKKPQPPFTSTCIRDLMENMKYAFGRMYVTNFFKDADVLNEIKDVTSALDGALKNMVNKKNWLDTPSKTAALLKIEKMTKMIGFPEWIMAPLQVEAVFNHVPVFKAKDSYVIMMTSIITNNVNINLERISNIVNKNKEWHRDPADVNGEYIPRTNAIGVFAGLLQKPLYTHNIPVAVTMGTVGWFAGHELIHALDTHGCKYDWTGALKDWRTPDVVGAYQRLSDCFSHQYSDIFDPEAKEQLSGVRTLGENIADNGGLRMAAKALKGIVKSTPTTDVKLPGFEKYSASQMFYIAFANAQCNKMLVPAMKYYIEHNPHTIPKYRVNTALQNDKAFSKAFKCAAKTPMNISNKCVFW</sequence>
<evidence type="ECO:0000259" key="8">
    <source>
        <dbReference type="Pfam" id="PF01431"/>
    </source>
</evidence>
<evidence type="ECO:0000256" key="5">
    <source>
        <dbReference type="ARBA" id="ARBA00022801"/>
    </source>
</evidence>
<evidence type="ECO:0000256" key="1">
    <source>
        <dbReference type="ARBA" id="ARBA00001947"/>
    </source>
</evidence>
<reference evidence="10" key="1">
    <citation type="submission" date="2019-12" db="EMBL/GenBank/DDBJ databases">
        <title>An insight into the sialome of adult female Ixodes ricinus ticks feeding for 6 days.</title>
        <authorList>
            <person name="Perner J."/>
            <person name="Ribeiro J.M.C."/>
        </authorList>
    </citation>
    <scope>NUCLEOTIDE SEQUENCE</scope>
    <source>
        <strain evidence="10">Semi-engorged</strain>
        <tissue evidence="10">Salivary glands</tissue>
    </source>
</reference>
<organism evidence="10">
    <name type="scientific">Ixodes ricinus</name>
    <name type="common">Common tick</name>
    <name type="synonym">Acarus ricinus</name>
    <dbReference type="NCBI Taxonomy" id="34613"/>
    <lineage>
        <taxon>Eukaryota</taxon>
        <taxon>Metazoa</taxon>
        <taxon>Ecdysozoa</taxon>
        <taxon>Arthropoda</taxon>
        <taxon>Chelicerata</taxon>
        <taxon>Arachnida</taxon>
        <taxon>Acari</taxon>
        <taxon>Parasitiformes</taxon>
        <taxon>Ixodida</taxon>
        <taxon>Ixodoidea</taxon>
        <taxon>Ixodidae</taxon>
        <taxon>Ixodinae</taxon>
        <taxon>Ixodes</taxon>
    </lineage>
</organism>
<protein>
    <submittedName>
        <fullName evidence="10">Putative peptidase family m13 includes neprilysin and endothelin-converting enzyme i</fullName>
    </submittedName>
</protein>
<dbReference type="Gene3D" id="1.10.1380.10">
    <property type="entry name" value="Neutral endopeptidase , domain2"/>
    <property type="match status" value="1"/>
</dbReference>
<evidence type="ECO:0000256" key="3">
    <source>
        <dbReference type="ARBA" id="ARBA00022670"/>
    </source>
</evidence>